<comment type="caution">
    <text evidence="1">The sequence shown here is derived from an EMBL/GenBank/DDBJ whole genome shotgun (WGS) entry which is preliminary data.</text>
</comment>
<dbReference type="EMBL" id="SJZJ01000002">
    <property type="protein sequence ID" value="TCJ30878.1"/>
    <property type="molecule type" value="Genomic_DNA"/>
</dbReference>
<evidence type="ECO:0000313" key="1">
    <source>
        <dbReference type="EMBL" id="TCJ30878.1"/>
    </source>
</evidence>
<dbReference type="Proteomes" id="UP000295453">
    <property type="component" value="Unassembled WGS sequence"/>
</dbReference>
<evidence type="ECO:0000313" key="2">
    <source>
        <dbReference type="Proteomes" id="UP000295453"/>
    </source>
</evidence>
<name>A0A4R1CLF7_9ACTN</name>
<organism evidence="1 2">
    <name type="scientific">Nocardioides jejuensis</name>
    <dbReference type="NCBI Taxonomy" id="2502782"/>
    <lineage>
        <taxon>Bacteria</taxon>
        <taxon>Bacillati</taxon>
        <taxon>Actinomycetota</taxon>
        <taxon>Actinomycetes</taxon>
        <taxon>Propionibacteriales</taxon>
        <taxon>Nocardioidaceae</taxon>
        <taxon>Nocardioides</taxon>
    </lineage>
</organism>
<dbReference type="OrthoDB" id="4227064at2"/>
<dbReference type="RefSeq" id="WP_131581526.1">
    <property type="nucleotide sequence ID" value="NZ_SJZJ01000002.1"/>
</dbReference>
<dbReference type="AlphaFoldDB" id="A0A4R1CLF7"/>
<dbReference type="PROSITE" id="PS51257">
    <property type="entry name" value="PROKAR_LIPOPROTEIN"/>
    <property type="match status" value="1"/>
</dbReference>
<keyword evidence="2" id="KW-1185">Reference proteome</keyword>
<accession>A0A4R1CLF7</accession>
<protein>
    <submittedName>
        <fullName evidence="1">Uncharacterized protein</fullName>
    </submittedName>
</protein>
<sequence length="141" mass="14822">MARQTDMESPRRWVVALSGLVIGLAGVSACSADAGDPGDGSFEARAPLPSCGSLVLDQGISLERAGRDGITCLAAALRSGKGGELKVQALTTEGDPIVSYYRVTKQRTTEVYVDSTRDKFGGVDWSYSSCSKPTSVLEVNC</sequence>
<reference evidence="1 2" key="1">
    <citation type="submission" date="2019-03" db="EMBL/GenBank/DDBJ databases">
        <authorList>
            <person name="Kim M.K.M."/>
        </authorList>
    </citation>
    <scope>NUCLEOTIDE SEQUENCE [LARGE SCALE GENOMIC DNA]</scope>
    <source>
        <strain evidence="1 2">18JY15-6</strain>
    </source>
</reference>
<proteinExistence type="predicted"/>
<gene>
    <name evidence="1" type="ORF">EPD65_02245</name>
</gene>